<dbReference type="Pfam" id="PF01985">
    <property type="entry name" value="CRS1_YhbY"/>
    <property type="match status" value="1"/>
</dbReference>
<dbReference type="EMBL" id="CP036313">
    <property type="protein sequence ID" value="QBH11945.1"/>
    <property type="molecule type" value="Genomic_DNA"/>
</dbReference>
<gene>
    <name evidence="5" type="ORF">DO021_08060</name>
    <name evidence="4" type="ORF">EYB58_02795</name>
</gene>
<dbReference type="GO" id="GO:0003723">
    <property type="term" value="F:RNA binding"/>
    <property type="evidence" value="ECO:0007669"/>
    <property type="project" value="UniProtKB-UniRule"/>
</dbReference>
<dbReference type="PANTHER" id="PTHR40065:SF3">
    <property type="entry name" value="RNA-BINDING PROTEIN YHBY"/>
    <property type="match status" value="1"/>
</dbReference>
<evidence type="ECO:0000256" key="1">
    <source>
        <dbReference type="ARBA" id="ARBA00022884"/>
    </source>
</evidence>
<evidence type="ECO:0000313" key="6">
    <source>
        <dbReference type="Proteomes" id="UP000248798"/>
    </source>
</evidence>
<evidence type="ECO:0000259" key="3">
    <source>
        <dbReference type="PROSITE" id="PS51295"/>
    </source>
</evidence>
<sequence length="101" mass="11043">MTQLTGAQRKYLRGLAHNLNPSAFVGAKGVTTALIQEVDNALSASELIKIKFIDHKEKDVKAALLDEITARLKCHVAGTIGHVAVLYRCHPDPEKRKITLA</sequence>
<organism evidence="5 6">
    <name type="scientific">Desulfobacter hydrogenophilus</name>
    <dbReference type="NCBI Taxonomy" id="2291"/>
    <lineage>
        <taxon>Bacteria</taxon>
        <taxon>Pseudomonadati</taxon>
        <taxon>Thermodesulfobacteriota</taxon>
        <taxon>Desulfobacteria</taxon>
        <taxon>Desulfobacterales</taxon>
        <taxon>Desulfobacteraceae</taxon>
        <taxon>Desulfobacter</taxon>
    </lineage>
</organism>
<dbReference type="RefSeq" id="WP_111955485.1">
    <property type="nucleotide sequence ID" value="NZ_CP036313.1"/>
</dbReference>
<dbReference type="AlphaFoldDB" id="A0A328FEK1"/>
<evidence type="ECO:0000313" key="4">
    <source>
        <dbReference type="EMBL" id="QBH11945.1"/>
    </source>
</evidence>
<keyword evidence="7" id="KW-1185">Reference proteome</keyword>
<dbReference type="Proteomes" id="UP000293902">
    <property type="component" value="Chromosome"/>
</dbReference>
<dbReference type="PANTHER" id="PTHR40065">
    <property type="entry name" value="RNA-BINDING PROTEIN YHBY"/>
    <property type="match status" value="1"/>
</dbReference>
<dbReference type="Proteomes" id="UP000248798">
    <property type="component" value="Unassembled WGS sequence"/>
</dbReference>
<dbReference type="OrthoDB" id="9797519at2"/>
<reference evidence="4 7" key="2">
    <citation type="submission" date="2019-02" db="EMBL/GenBank/DDBJ databases">
        <title>Complete genome sequence of Desulfobacter hydrogenophilus AcRS1.</title>
        <authorList>
            <person name="Marietou A."/>
            <person name="Lund M.B."/>
            <person name="Marshall I.P.G."/>
            <person name="Schreiber L."/>
            <person name="Jorgensen B."/>
        </authorList>
    </citation>
    <scope>NUCLEOTIDE SEQUENCE [LARGE SCALE GENOMIC DNA]</scope>
    <source>
        <strain evidence="4 7">AcRS1</strain>
    </source>
</reference>
<evidence type="ECO:0000313" key="7">
    <source>
        <dbReference type="Proteomes" id="UP000293902"/>
    </source>
</evidence>
<dbReference type="EMBL" id="QLNI01000013">
    <property type="protein sequence ID" value="RAM02586.1"/>
    <property type="molecule type" value="Genomic_DNA"/>
</dbReference>
<dbReference type="PROSITE" id="PS51295">
    <property type="entry name" value="CRM"/>
    <property type="match status" value="1"/>
</dbReference>
<dbReference type="SUPFAM" id="SSF75471">
    <property type="entry name" value="YhbY-like"/>
    <property type="match status" value="1"/>
</dbReference>
<dbReference type="Gene3D" id="3.30.110.60">
    <property type="entry name" value="YhbY-like"/>
    <property type="match status" value="1"/>
</dbReference>
<accession>A0A328FEK1</accession>
<dbReference type="SMART" id="SM01103">
    <property type="entry name" value="CRS1_YhbY"/>
    <property type="match status" value="1"/>
</dbReference>
<reference evidence="5 6" key="1">
    <citation type="submission" date="2018-06" db="EMBL/GenBank/DDBJ databases">
        <title>Complete Genome Sequence of Desulfobacter hydrogenophilus (DSM3380).</title>
        <authorList>
            <person name="Marietou A."/>
            <person name="Schreiber L."/>
            <person name="Marshall I."/>
            <person name="Jorgensen B."/>
        </authorList>
    </citation>
    <scope>NUCLEOTIDE SEQUENCE [LARGE SCALE GENOMIC DNA]</scope>
    <source>
        <strain evidence="5 6">DSM 3380</strain>
    </source>
</reference>
<protein>
    <submittedName>
        <fullName evidence="5">Ribosome assembly RNA-binding protein YhbY</fullName>
    </submittedName>
    <submittedName>
        <fullName evidence="4">YhbY family RNA-binding protein</fullName>
    </submittedName>
</protein>
<keyword evidence="1 2" id="KW-0694">RNA-binding</keyword>
<feature type="domain" description="CRM" evidence="3">
    <location>
        <begin position="2"/>
        <end position="99"/>
    </location>
</feature>
<dbReference type="InterPro" id="IPR001890">
    <property type="entry name" value="RNA-binding_CRM"/>
</dbReference>
<dbReference type="InterPro" id="IPR051925">
    <property type="entry name" value="RNA-binding_domain"/>
</dbReference>
<proteinExistence type="predicted"/>
<dbReference type="InterPro" id="IPR035920">
    <property type="entry name" value="YhbY-like_sf"/>
</dbReference>
<evidence type="ECO:0000313" key="5">
    <source>
        <dbReference type="EMBL" id="RAM02586.1"/>
    </source>
</evidence>
<evidence type="ECO:0000256" key="2">
    <source>
        <dbReference type="PROSITE-ProRule" id="PRU00626"/>
    </source>
</evidence>
<name>A0A328FEK1_9BACT</name>